<dbReference type="GO" id="GO:0043565">
    <property type="term" value="F:sequence-specific DNA binding"/>
    <property type="evidence" value="ECO:0007669"/>
    <property type="project" value="InterPro"/>
</dbReference>
<keyword evidence="6" id="KW-1133">Transmembrane helix</keyword>
<feature type="transmembrane region" description="Helical" evidence="6">
    <location>
        <begin position="354"/>
        <end position="373"/>
    </location>
</feature>
<feature type="coiled-coil region" evidence="5">
    <location>
        <begin position="312"/>
        <end position="351"/>
    </location>
</feature>
<dbReference type="InterPro" id="IPR018060">
    <property type="entry name" value="HTH_AraC"/>
</dbReference>
<proteinExistence type="predicted"/>
<dbReference type="STRING" id="1038014.SAMN04487910_1230"/>
<dbReference type="Gene3D" id="1.10.10.60">
    <property type="entry name" value="Homeodomain-like"/>
    <property type="match status" value="2"/>
</dbReference>
<keyword evidence="10" id="KW-1185">Reference proteome</keyword>
<evidence type="ECO:0000256" key="7">
    <source>
        <dbReference type="SAM" id="SignalP"/>
    </source>
</evidence>
<evidence type="ECO:0000313" key="9">
    <source>
        <dbReference type="EMBL" id="SEK82765.1"/>
    </source>
</evidence>
<dbReference type="PANTHER" id="PTHR43280:SF29">
    <property type="entry name" value="ARAC-FAMILY TRANSCRIPTIONAL REGULATOR"/>
    <property type="match status" value="1"/>
</dbReference>
<evidence type="ECO:0000256" key="3">
    <source>
        <dbReference type="ARBA" id="ARBA00023163"/>
    </source>
</evidence>
<dbReference type="Pfam" id="PF13181">
    <property type="entry name" value="TPR_8"/>
    <property type="match status" value="1"/>
</dbReference>
<keyword evidence="7" id="KW-0732">Signal</keyword>
<feature type="domain" description="HTH araC/xylS-type" evidence="8">
    <location>
        <begin position="438"/>
        <end position="542"/>
    </location>
</feature>
<gene>
    <name evidence="9" type="ORF">SAMN04487910_1230</name>
</gene>
<dbReference type="SMART" id="SM00028">
    <property type="entry name" value="TPR"/>
    <property type="match status" value="3"/>
</dbReference>
<keyword evidence="2 9" id="KW-0238">DNA-binding</keyword>
<evidence type="ECO:0000259" key="8">
    <source>
        <dbReference type="PROSITE" id="PS01124"/>
    </source>
</evidence>
<organism evidence="9 10">
    <name type="scientific">Aquimarina amphilecti</name>
    <dbReference type="NCBI Taxonomy" id="1038014"/>
    <lineage>
        <taxon>Bacteria</taxon>
        <taxon>Pseudomonadati</taxon>
        <taxon>Bacteroidota</taxon>
        <taxon>Flavobacteriia</taxon>
        <taxon>Flavobacteriales</taxon>
        <taxon>Flavobacteriaceae</taxon>
        <taxon>Aquimarina</taxon>
    </lineage>
</organism>
<dbReference type="Gene3D" id="1.25.40.10">
    <property type="entry name" value="Tetratricopeptide repeat domain"/>
    <property type="match status" value="2"/>
</dbReference>
<evidence type="ECO:0000256" key="5">
    <source>
        <dbReference type="SAM" id="Coils"/>
    </source>
</evidence>
<dbReference type="PROSITE" id="PS00041">
    <property type="entry name" value="HTH_ARAC_FAMILY_1"/>
    <property type="match status" value="1"/>
</dbReference>
<keyword evidence="5" id="KW-0175">Coiled coil</keyword>
<feature type="repeat" description="TPR" evidence="4">
    <location>
        <begin position="121"/>
        <end position="154"/>
    </location>
</feature>
<dbReference type="InterPro" id="IPR009057">
    <property type="entry name" value="Homeodomain-like_sf"/>
</dbReference>
<name>A0A1H7KA27_AQUAM</name>
<dbReference type="Pfam" id="PF12833">
    <property type="entry name" value="HTH_18"/>
    <property type="match status" value="1"/>
</dbReference>
<dbReference type="PANTHER" id="PTHR43280">
    <property type="entry name" value="ARAC-FAMILY TRANSCRIPTIONAL REGULATOR"/>
    <property type="match status" value="1"/>
</dbReference>
<keyword evidence="4" id="KW-0802">TPR repeat</keyword>
<dbReference type="AlphaFoldDB" id="A0A1H7KA27"/>
<dbReference type="InterPro" id="IPR018062">
    <property type="entry name" value="HTH_AraC-typ_CS"/>
</dbReference>
<dbReference type="PRINTS" id="PR00032">
    <property type="entry name" value="HTHARAC"/>
</dbReference>
<dbReference type="PROSITE" id="PS01124">
    <property type="entry name" value="HTH_ARAC_FAMILY_2"/>
    <property type="match status" value="1"/>
</dbReference>
<protein>
    <submittedName>
        <fullName evidence="9">AraC-type DNA-binding protein</fullName>
    </submittedName>
</protein>
<dbReference type="InterPro" id="IPR011990">
    <property type="entry name" value="TPR-like_helical_dom_sf"/>
</dbReference>
<feature type="chain" id="PRO_5011708780" evidence="7">
    <location>
        <begin position="19"/>
        <end position="547"/>
    </location>
</feature>
<evidence type="ECO:0000256" key="6">
    <source>
        <dbReference type="SAM" id="Phobius"/>
    </source>
</evidence>
<accession>A0A1H7KA27</accession>
<dbReference type="InterPro" id="IPR019734">
    <property type="entry name" value="TPR_rpt"/>
</dbReference>
<evidence type="ECO:0000313" key="10">
    <source>
        <dbReference type="Proteomes" id="UP000198521"/>
    </source>
</evidence>
<dbReference type="GO" id="GO:0003700">
    <property type="term" value="F:DNA-binding transcription factor activity"/>
    <property type="evidence" value="ECO:0007669"/>
    <property type="project" value="InterPro"/>
</dbReference>
<evidence type="ECO:0000256" key="2">
    <source>
        <dbReference type="ARBA" id="ARBA00023125"/>
    </source>
</evidence>
<dbReference type="OrthoDB" id="5295174at2"/>
<sequence>MRTLFYIPFFLASFSLIAQNELDTIAIVKQAKFSLSVDSISKYQQLSVKAHKKGDFETFREYCEAILEISNKHKLDDLRNQALVNLGIYYSNVEQLDKAIEKYLEVLENLSKLPQNKRAELTVLVNLGNLYNKINEYDKTIETMNQVIALASTIDQPDIYLMSAYNALGNATSIKKEYCQSVEYSLRAKDLAVKLNRKSSIISILLNLSDNFLALEEYDQVVFYCKEVLAAITEEDSKKQQANALILIGDALVRNDEPLEAFSYLIKARDLSIAGNFFKIRRDSHKLLAKVYEVKGDFKKSLEEQKHYTEANEEYLNTLSRAQKKQLELESEEKTELLTEQTEELEFLAKEKQLYLFLGSLLVILLISSFLIYKKRRKKLISESLRLKGDKELLTNEKEALQVKLKRIAKNTKKEKDSNTVSYQNSSLNLEDRKLYMQQILDYMDDKKPYLNHEIKQSDIASDLSMSVHLFSEVLNVCFHRNFNSFINLYRVSEAKSLMKNPKYKQYKILSIGYEAGFSSKTSFNRVFKNLVGSTPSEYQKQHLILD</sequence>
<dbReference type="EMBL" id="FOAB01000002">
    <property type="protein sequence ID" value="SEK82765.1"/>
    <property type="molecule type" value="Genomic_DNA"/>
</dbReference>
<keyword evidence="1" id="KW-0805">Transcription regulation</keyword>
<dbReference type="Proteomes" id="UP000198521">
    <property type="component" value="Unassembled WGS sequence"/>
</dbReference>
<keyword evidence="6" id="KW-0812">Transmembrane</keyword>
<dbReference type="SUPFAM" id="SSF48452">
    <property type="entry name" value="TPR-like"/>
    <property type="match status" value="2"/>
</dbReference>
<dbReference type="InterPro" id="IPR020449">
    <property type="entry name" value="Tscrpt_reg_AraC-type_HTH"/>
</dbReference>
<dbReference type="SUPFAM" id="SSF46689">
    <property type="entry name" value="Homeodomain-like"/>
    <property type="match status" value="1"/>
</dbReference>
<keyword evidence="6" id="KW-0472">Membrane</keyword>
<feature type="signal peptide" evidence="7">
    <location>
        <begin position="1"/>
        <end position="18"/>
    </location>
</feature>
<keyword evidence="3" id="KW-0804">Transcription</keyword>
<dbReference type="SMART" id="SM00342">
    <property type="entry name" value="HTH_ARAC"/>
    <property type="match status" value="1"/>
</dbReference>
<reference evidence="10" key="1">
    <citation type="submission" date="2016-10" db="EMBL/GenBank/DDBJ databases">
        <authorList>
            <person name="Varghese N."/>
            <person name="Submissions S."/>
        </authorList>
    </citation>
    <scope>NUCLEOTIDE SEQUENCE [LARGE SCALE GENOMIC DNA]</scope>
    <source>
        <strain evidence="10">DSM 25232 / NCIMB 14723 / 92V</strain>
    </source>
</reference>
<evidence type="ECO:0000256" key="4">
    <source>
        <dbReference type="PROSITE-ProRule" id="PRU00339"/>
    </source>
</evidence>
<evidence type="ECO:0000256" key="1">
    <source>
        <dbReference type="ARBA" id="ARBA00023015"/>
    </source>
</evidence>
<dbReference type="PROSITE" id="PS50005">
    <property type="entry name" value="TPR"/>
    <property type="match status" value="1"/>
</dbReference>